<dbReference type="Proteomes" id="UP001234178">
    <property type="component" value="Unassembled WGS sequence"/>
</dbReference>
<accession>A0ABR0A2L4</accession>
<proteinExistence type="predicted"/>
<feature type="transmembrane region" description="Helical" evidence="5">
    <location>
        <begin position="461"/>
        <end position="482"/>
    </location>
</feature>
<keyword evidence="4 5" id="KW-0472">Membrane</keyword>
<dbReference type="PANTHER" id="PTHR22950:SF349">
    <property type="entry name" value="AMINO ACID TRANSPORTER TRANSMEMBRANE DOMAIN-CONTAINING PROTEIN"/>
    <property type="match status" value="1"/>
</dbReference>
<dbReference type="InterPro" id="IPR013057">
    <property type="entry name" value="AA_transpt_TM"/>
</dbReference>
<feature type="transmembrane region" description="Helical" evidence="5">
    <location>
        <begin position="270"/>
        <end position="291"/>
    </location>
</feature>
<evidence type="ECO:0000256" key="1">
    <source>
        <dbReference type="ARBA" id="ARBA00004141"/>
    </source>
</evidence>
<feature type="transmembrane region" description="Helical" evidence="5">
    <location>
        <begin position="396"/>
        <end position="416"/>
    </location>
</feature>
<feature type="transmembrane region" description="Helical" evidence="5">
    <location>
        <begin position="83"/>
        <end position="102"/>
    </location>
</feature>
<organism evidence="7 8">
    <name type="scientific">Daphnia magna</name>
    <dbReference type="NCBI Taxonomy" id="35525"/>
    <lineage>
        <taxon>Eukaryota</taxon>
        <taxon>Metazoa</taxon>
        <taxon>Ecdysozoa</taxon>
        <taxon>Arthropoda</taxon>
        <taxon>Crustacea</taxon>
        <taxon>Branchiopoda</taxon>
        <taxon>Diplostraca</taxon>
        <taxon>Cladocera</taxon>
        <taxon>Anomopoda</taxon>
        <taxon>Daphniidae</taxon>
        <taxon>Daphnia</taxon>
    </lineage>
</organism>
<comment type="subcellular location">
    <subcellularLocation>
        <location evidence="1">Membrane</location>
        <topology evidence="1">Multi-pass membrane protein</topology>
    </subcellularLocation>
</comment>
<evidence type="ECO:0000256" key="5">
    <source>
        <dbReference type="SAM" id="Phobius"/>
    </source>
</evidence>
<name>A0ABR0A2L4_9CRUS</name>
<dbReference type="PANTHER" id="PTHR22950">
    <property type="entry name" value="AMINO ACID TRANSPORTER"/>
    <property type="match status" value="1"/>
</dbReference>
<feature type="transmembrane region" description="Helical" evidence="5">
    <location>
        <begin position="108"/>
        <end position="129"/>
    </location>
</feature>
<comment type="caution">
    <text evidence="7">The sequence shown here is derived from an EMBL/GenBank/DDBJ whole genome shotgun (WGS) entry which is preliminary data.</text>
</comment>
<protein>
    <recommendedName>
        <fullName evidence="6">Amino acid transporter transmembrane domain-containing protein</fullName>
    </recommendedName>
</protein>
<feature type="domain" description="Amino acid transporter transmembrane" evidence="6">
    <location>
        <begin position="76"/>
        <end position="478"/>
    </location>
</feature>
<evidence type="ECO:0000256" key="2">
    <source>
        <dbReference type="ARBA" id="ARBA00022692"/>
    </source>
</evidence>
<evidence type="ECO:0000313" key="7">
    <source>
        <dbReference type="EMBL" id="KAK4019399.1"/>
    </source>
</evidence>
<keyword evidence="3 5" id="KW-1133">Transmembrane helix</keyword>
<evidence type="ECO:0000256" key="4">
    <source>
        <dbReference type="ARBA" id="ARBA00023136"/>
    </source>
</evidence>
<evidence type="ECO:0000313" key="8">
    <source>
        <dbReference type="Proteomes" id="UP001234178"/>
    </source>
</evidence>
<dbReference type="Pfam" id="PF01490">
    <property type="entry name" value="Aa_trans"/>
    <property type="match status" value="1"/>
</dbReference>
<feature type="transmembrane region" description="Helical" evidence="5">
    <location>
        <begin position="212"/>
        <end position="229"/>
    </location>
</feature>
<evidence type="ECO:0000256" key="3">
    <source>
        <dbReference type="ARBA" id="ARBA00022989"/>
    </source>
</evidence>
<feature type="transmembrane region" description="Helical" evidence="5">
    <location>
        <begin position="312"/>
        <end position="333"/>
    </location>
</feature>
<reference evidence="7 8" key="1">
    <citation type="journal article" date="2023" name="Nucleic Acids Res.">
        <title>The hologenome of Daphnia magna reveals possible DNA methylation and microbiome-mediated evolution of the host genome.</title>
        <authorList>
            <person name="Chaturvedi A."/>
            <person name="Li X."/>
            <person name="Dhandapani V."/>
            <person name="Marshall H."/>
            <person name="Kissane S."/>
            <person name="Cuenca-Cambronero M."/>
            <person name="Asole G."/>
            <person name="Calvet F."/>
            <person name="Ruiz-Romero M."/>
            <person name="Marangio P."/>
            <person name="Guigo R."/>
            <person name="Rago D."/>
            <person name="Mirbahai L."/>
            <person name="Eastwood N."/>
            <person name="Colbourne J.K."/>
            <person name="Zhou J."/>
            <person name="Mallon E."/>
            <person name="Orsini L."/>
        </authorList>
    </citation>
    <scope>NUCLEOTIDE SEQUENCE [LARGE SCALE GENOMIC DNA]</scope>
    <source>
        <strain evidence="7">LRV0_1</strain>
    </source>
</reference>
<feature type="transmembrane region" description="Helical" evidence="5">
    <location>
        <begin position="422"/>
        <end position="449"/>
    </location>
</feature>
<evidence type="ECO:0000259" key="6">
    <source>
        <dbReference type="Pfam" id="PF01490"/>
    </source>
</evidence>
<keyword evidence="2 5" id="KW-0812">Transmembrane</keyword>
<gene>
    <name evidence="7" type="ORF">OUZ56_001422</name>
</gene>
<feature type="transmembrane region" description="Helical" evidence="5">
    <location>
        <begin position="179"/>
        <end position="197"/>
    </location>
</feature>
<sequence>MKQTVFSIDLIAENGENFKQDCPFDFDTKEECRDAGNTCNPSETTIIAQETPANSNCDINPVLQRSISSRSHYSNTLSTGRTLLYLIKGNLGAGLFAIPAAFKDAGLVGGSIGVPLMALLSIHCMHMLVKCTEVLKSRCGDPDMAMDYSQVIETACLTGPQKMAKFATIAKRTIKISCFIKEVAFCSVFILFAGYYLRQLVSYFYPELEWTVRYWTAVMSIPALAMACIRNHEHLHTLSYLASSIKAISLVVLFVYIFKDDLPHISERPAFSVAAHLLLYYGTVIFAFEGVTQVLPLHDNMRTTRHFRKWNGVLNTGMVLIGCLYFTLGFYGYLKYGEATYPSITMNLPKDEIACQVVKIGLIVALLINYGNQLHAAYEITEPTIDRHCKKKGIRLFTKIGIRALIFITSVLVALITENLELLMSLTGALTCTFLCLLFPPTLDIITFWNYMGWFRLAKNIFIILLSFAAFASGTFAAVMAFENYFVQEDFLYGDRATT</sequence>
<dbReference type="EMBL" id="JAOYFB010000036">
    <property type="protein sequence ID" value="KAK4019399.1"/>
    <property type="molecule type" value="Genomic_DNA"/>
</dbReference>
<feature type="transmembrane region" description="Helical" evidence="5">
    <location>
        <begin position="353"/>
        <end position="370"/>
    </location>
</feature>
<feature type="transmembrane region" description="Helical" evidence="5">
    <location>
        <begin position="238"/>
        <end position="258"/>
    </location>
</feature>
<keyword evidence="8" id="KW-1185">Reference proteome</keyword>